<dbReference type="InterPro" id="IPR011050">
    <property type="entry name" value="Pectin_lyase_fold/virulence"/>
</dbReference>
<protein>
    <submittedName>
        <fullName evidence="2">Uncharacterized protein</fullName>
    </submittedName>
</protein>
<dbReference type="OrthoDB" id="432281at2759"/>
<dbReference type="SUPFAM" id="SSF51126">
    <property type="entry name" value="Pectin lyase-like"/>
    <property type="match status" value="1"/>
</dbReference>
<keyword evidence="3" id="KW-1185">Reference proteome</keyword>
<sequence>QQSVRFFGSPRQGGGRTDTLSIPPTNFELPSYPVGSFVFSNDQPNRQTFTLQGVVTRGTFNQDMSTITLPSGEVINSFSTITLPGGRITPTTYRTETRFEYPDGTIVFRNGLILNADGSIITSTVQPDGTILLPDGSIVTSTGERQPVEGDLIRATTTTTQRFIVFPDGRLVFPDGTIVVTSPQNNPEGFTIPSESTQGTVLANGDVQLPEGELDFSNSILRLTSGGTRTVNIRQEQIFVFPDGTIVFSNDGTTINPDGSVTRSTISPDGTIRLPSGAIISSDRQITFPDGTTGSTTTRTERIAYSPGGRLVLPDGTTLTQPFTLSSGVNFIGRTYRGEFESDGTLVLPGGERIRFDGTFELPNGETRPIAIETETSIALSDGRIVFANGISIRPDGFISQGRVDTSGRITLPDGTVVYPSGSFILPFRQPVQGTILRENIAVLPDGRFVLPDGTVVPISIGSKLIERSKCNFS</sequence>
<dbReference type="Gene3D" id="2.160.20.20">
    <property type="match status" value="1"/>
</dbReference>
<reference evidence="2 3" key="1">
    <citation type="journal article" date="2017" name="PLoS Biol.">
        <title>The sea cucumber genome provides insights into morphological evolution and visceral regeneration.</title>
        <authorList>
            <person name="Zhang X."/>
            <person name="Sun L."/>
            <person name="Yuan J."/>
            <person name="Sun Y."/>
            <person name="Gao Y."/>
            <person name="Zhang L."/>
            <person name="Li S."/>
            <person name="Dai H."/>
            <person name="Hamel J.F."/>
            <person name="Liu C."/>
            <person name="Yu Y."/>
            <person name="Liu S."/>
            <person name="Lin W."/>
            <person name="Guo K."/>
            <person name="Jin S."/>
            <person name="Xu P."/>
            <person name="Storey K.B."/>
            <person name="Huan P."/>
            <person name="Zhang T."/>
            <person name="Zhou Y."/>
            <person name="Zhang J."/>
            <person name="Lin C."/>
            <person name="Li X."/>
            <person name="Xing L."/>
            <person name="Huo D."/>
            <person name="Sun M."/>
            <person name="Wang L."/>
            <person name="Mercier A."/>
            <person name="Li F."/>
            <person name="Yang H."/>
            <person name="Xiang J."/>
        </authorList>
    </citation>
    <scope>NUCLEOTIDE SEQUENCE [LARGE SCALE GENOMIC DNA]</scope>
    <source>
        <strain evidence="2">Shaxun</strain>
        <tissue evidence="2">Muscle</tissue>
    </source>
</reference>
<feature type="non-terminal residue" evidence="2">
    <location>
        <position position="1"/>
    </location>
</feature>
<dbReference type="AlphaFoldDB" id="A0A2G8LFX1"/>
<evidence type="ECO:0000313" key="3">
    <source>
        <dbReference type="Proteomes" id="UP000230750"/>
    </source>
</evidence>
<evidence type="ECO:0000256" key="1">
    <source>
        <dbReference type="SAM" id="MobiDB-lite"/>
    </source>
</evidence>
<dbReference type="EMBL" id="MRZV01000092">
    <property type="protein sequence ID" value="PIK59151.1"/>
    <property type="molecule type" value="Genomic_DNA"/>
</dbReference>
<organism evidence="2 3">
    <name type="scientific">Stichopus japonicus</name>
    <name type="common">Sea cucumber</name>
    <dbReference type="NCBI Taxonomy" id="307972"/>
    <lineage>
        <taxon>Eukaryota</taxon>
        <taxon>Metazoa</taxon>
        <taxon>Echinodermata</taxon>
        <taxon>Eleutherozoa</taxon>
        <taxon>Echinozoa</taxon>
        <taxon>Holothuroidea</taxon>
        <taxon>Aspidochirotacea</taxon>
        <taxon>Aspidochirotida</taxon>
        <taxon>Stichopodidae</taxon>
        <taxon>Apostichopus</taxon>
    </lineage>
</organism>
<proteinExistence type="predicted"/>
<feature type="region of interest" description="Disordered" evidence="1">
    <location>
        <begin position="1"/>
        <end position="23"/>
    </location>
</feature>
<dbReference type="STRING" id="307972.A0A2G8LFX1"/>
<gene>
    <name evidence="2" type="ORF">BSL78_03956</name>
</gene>
<comment type="caution">
    <text evidence="2">The sequence shown here is derived from an EMBL/GenBank/DDBJ whole genome shotgun (WGS) entry which is preliminary data.</text>
</comment>
<dbReference type="Proteomes" id="UP000230750">
    <property type="component" value="Unassembled WGS sequence"/>
</dbReference>
<accession>A0A2G8LFX1</accession>
<evidence type="ECO:0000313" key="2">
    <source>
        <dbReference type="EMBL" id="PIK59151.1"/>
    </source>
</evidence>
<name>A0A2G8LFX1_STIJA</name>
<dbReference type="InterPro" id="IPR012332">
    <property type="entry name" value="Autotransporter_pectin_lyase_C"/>
</dbReference>